<organism evidence="1 2">
    <name type="scientific">Solanum commersonii</name>
    <name type="common">Commerson's wild potato</name>
    <name type="synonym">Commerson's nightshade</name>
    <dbReference type="NCBI Taxonomy" id="4109"/>
    <lineage>
        <taxon>Eukaryota</taxon>
        <taxon>Viridiplantae</taxon>
        <taxon>Streptophyta</taxon>
        <taxon>Embryophyta</taxon>
        <taxon>Tracheophyta</taxon>
        <taxon>Spermatophyta</taxon>
        <taxon>Magnoliopsida</taxon>
        <taxon>eudicotyledons</taxon>
        <taxon>Gunneridae</taxon>
        <taxon>Pentapetalae</taxon>
        <taxon>asterids</taxon>
        <taxon>lamiids</taxon>
        <taxon>Solanales</taxon>
        <taxon>Solanaceae</taxon>
        <taxon>Solanoideae</taxon>
        <taxon>Solaneae</taxon>
        <taxon>Solanum</taxon>
    </lineage>
</organism>
<sequence>MCCEGSLGVVSWDHRCTRRSTLCLATRRMLLFIVDLIFSFKAQHIGTLGEVKAIWRHAECIRRSSGLLFFVFSAILFLFAKLNHECTQKAQITHAKIKCALKVSSCDTPLSKNLKLIILASIASSSSTKEIKYPYTKNDSIFTHNVSTI</sequence>
<comment type="caution">
    <text evidence="1">The sequence shown here is derived from an EMBL/GenBank/DDBJ whole genome shotgun (WGS) entry which is preliminary data.</text>
</comment>
<keyword evidence="2" id="KW-1185">Reference proteome</keyword>
<gene>
    <name evidence="1" type="ORF">H5410_027502</name>
</gene>
<dbReference type="EMBL" id="JACXVP010000005">
    <property type="protein sequence ID" value="KAG5606010.1"/>
    <property type="molecule type" value="Genomic_DNA"/>
</dbReference>
<proteinExistence type="predicted"/>
<dbReference type="AlphaFoldDB" id="A0A9J5Z013"/>
<protein>
    <submittedName>
        <fullName evidence="1">Uncharacterized protein</fullName>
    </submittedName>
</protein>
<evidence type="ECO:0000313" key="2">
    <source>
        <dbReference type="Proteomes" id="UP000824120"/>
    </source>
</evidence>
<reference evidence="1 2" key="1">
    <citation type="submission" date="2020-09" db="EMBL/GenBank/DDBJ databases">
        <title>De no assembly of potato wild relative species, Solanum commersonii.</title>
        <authorList>
            <person name="Cho K."/>
        </authorList>
    </citation>
    <scope>NUCLEOTIDE SEQUENCE [LARGE SCALE GENOMIC DNA]</scope>
    <source>
        <strain evidence="1">LZ3.2</strain>
        <tissue evidence="1">Leaf</tissue>
    </source>
</reference>
<accession>A0A9J5Z013</accession>
<evidence type="ECO:0000313" key="1">
    <source>
        <dbReference type="EMBL" id="KAG5606010.1"/>
    </source>
</evidence>
<name>A0A9J5Z013_SOLCO</name>
<dbReference type="Proteomes" id="UP000824120">
    <property type="component" value="Chromosome 5"/>
</dbReference>